<feature type="compositionally biased region" description="Low complexity" evidence="2">
    <location>
        <begin position="267"/>
        <end position="291"/>
    </location>
</feature>
<sequence length="678" mass="71940">MGDHSSAATALNAALSAGVAVLHAGGNEKHSRVSSFDKNWASSVIAGLHRPSTPSNKEKGKHKASPSAGTANTTDTGDSGFSGSINSPEKSYFSGGESSPQELHSRHSRISSAGEAVRRTSSTTLSAMQAYHDKSKHKRKSASFSGEPSILFNSPSSPISTTLSSEGTIGTKSLDKSDDGLGLLQSPTDPASPPPSAPQVGTASTGFFGAPISRSISPQSFINIPFGNRSISEAMRRTPKPEKNAVTKSTTPTKSEDVPTPTSPVARSISTAGTGRTSSSSADPPATAATTVTHQDPPLRPPKANRSKNKDSTKTQTRQRIRSISSGSGLRQKSKKQTTAWEKGLREITPADAAKDADFSGWMKKRGSSGVGAWKQRFFVLEGRRLSYFYSMDDTKERGVIDITSHKVLPATEDRLVGLHAAWAAATTPGSRIVSSPLPVTSATGSPSAPASADLDPESPCEAPSVPSADAKADPKATKVKKEHGWFTFKLLPPAPGAAKGVTFTPPRTHYFATDTKQQGKTWMASLMKATIDRDETKPVIMSYAAKTISLRRAREMRARPPGLGIDGLPQVPMHEGEGEESSSDEEGEVSDEEDQGVSIRIEIQQQPRTASLEGKIREIMSDGEEQQENQEMDNLGDMDLGPAGFDIDHSMFERPKSVLPKGKGEQQGLKMAVGIVG</sequence>
<dbReference type="GO" id="GO:0005829">
    <property type="term" value="C:cytosol"/>
    <property type="evidence" value="ECO:0007669"/>
    <property type="project" value="GOC"/>
</dbReference>
<feature type="compositionally biased region" description="Low complexity" evidence="2">
    <location>
        <begin position="154"/>
        <end position="165"/>
    </location>
</feature>
<evidence type="ECO:0000313" key="5">
    <source>
        <dbReference type="Proteomes" id="UP000018144"/>
    </source>
</evidence>
<dbReference type="GO" id="GO:0042147">
    <property type="term" value="P:retrograde transport, endosome to Golgi"/>
    <property type="evidence" value="ECO:0007669"/>
    <property type="project" value="TreeGrafter"/>
</dbReference>
<feature type="compositionally biased region" description="Low complexity" evidence="2">
    <location>
        <begin position="315"/>
        <end position="329"/>
    </location>
</feature>
<keyword evidence="5" id="KW-1185">Reference proteome</keyword>
<dbReference type="OrthoDB" id="73680at2759"/>
<dbReference type="InterPro" id="IPR045188">
    <property type="entry name" value="Boi1/Boi2-like"/>
</dbReference>
<dbReference type="eggNOG" id="ENOG502QSRX">
    <property type="taxonomic scope" value="Eukaryota"/>
</dbReference>
<dbReference type="SMART" id="SM00233">
    <property type="entry name" value="PH"/>
    <property type="match status" value="1"/>
</dbReference>
<feature type="compositionally biased region" description="Acidic residues" evidence="2">
    <location>
        <begin position="578"/>
        <end position="596"/>
    </location>
</feature>
<accession>U4L3L8</accession>
<dbReference type="SUPFAM" id="SSF50729">
    <property type="entry name" value="PH domain-like"/>
    <property type="match status" value="1"/>
</dbReference>
<gene>
    <name evidence="4" type="ORF">PCON_03252</name>
</gene>
<feature type="domain" description="PH" evidence="3">
    <location>
        <begin position="356"/>
        <end position="532"/>
    </location>
</feature>
<dbReference type="EMBL" id="HF935213">
    <property type="protein sequence ID" value="CCX04650.1"/>
    <property type="molecule type" value="Genomic_DNA"/>
</dbReference>
<feature type="region of interest" description="Disordered" evidence="2">
    <location>
        <begin position="434"/>
        <end position="477"/>
    </location>
</feature>
<dbReference type="InterPro" id="IPR011993">
    <property type="entry name" value="PH-like_dom_sf"/>
</dbReference>
<feature type="compositionally biased region" description="Basic and acidic residues" evidence="2">
    <location>
        <begin position="647"/>
        <end position="657"/>
    </location>
</feature>
<feature type="compositionally biased region" description="Low complexity" evidence="2">
    <location>
        <begin position="441"/>
        <end position="453"/>
    </location>
</feature>
<dbReference type="PANTHER" id="PTHR22902">
    <property type="entry name" value="SESQUIPEDALIAN"/>
    <property type="match status" value="1"/>
</dbReference>
<dbReference type="GO" id="GO:0055037">
    <property type="term" value="C:recycling endosome"/>
    <property type="evidence" value="ECO:0007669"/>
    <property type="project" value="TreeGrafter"/>
</dbReference>
<reference evidence="4 5" key="1">
    <citation type="journal article" date="2013" name="PLoS Genet.">
        <title>The genome and development-dependent transcriptomes of Pyronema confluens: a window into fungal evolution.</title>
        <authorList>
            <person name="Traeger S."/>
            <person name="Altegoer F."/>
            <person name="Freitag M."/>
            <person name="Gabaldon T."/>
            <person name="Kempken F."/>
            <person name="Kumar A."/>
            <person name="Marcet-Houben M."/>
            <person name="Poggeler S."/>
            <person name="Stajich J.E."/>
            <person name="Nowrousian M."/>
        </authorList>
    </citation>
    <scope>NUCLEOTIDE SEQUENCE [LARGE SCALE GENOMIC DNA]</scope>
    <source>
        <strain evidence="5">CBS 100304</strain>
        <tissue evidence="4">Vegetative mycelium</tissue>
    </source>
</reference>
<dbReference type="GO" id="GO:0007032">
    <property type="term" value="P:endosome organization"/>
    <property type="evidence" value="ECO:0007669"/>
    <property type="project" value="TreeGrafter"/>
</dbReference>
<evidence type="ECO:0000256" key="2">
    <source>
        <dbReference type="SAM" id="MobiDB-lite"/>
    </source>
</evidence>
<feature type="compositionally biased region" description="Acidic residues" evidence="2">
    <location>
        <begin position="622"/>
        <end position="637"/>
    </location>
</feature>
<dbReference type="Gene3D" id="2.30.29.30">
    <property type="entry name" value="Pleckstrin-homology domain (PH domain)/Phosphotyrosine-binding domain (PTB)"/>
    <property type="match status" value="1"/>
</dbReference>
<keyword evidence="1" id="KW-0597">Phosphoprotein</keyword>
<dbReference type="Proteomes" id="UP000018144">
    <property type="component" value="Unassembled WGS sequence"/>
</dbReference>
<evidence type="ECO:0000256" key="1">
    <source>
        <dbReference type="ARBA" id="ARBA00022553"/>
    </source>
</evidence>
<dbReference type="GO" id="GO:0005802">
    <property type="term" value="C:trans-Golgi network"/>
    <property type="evidence" value="ECO:0007669"/>
    <property type="project" value="TreeGrafter"/>
</dbReference>
<dbReference type="GO" id="GO:0001881">
    <property type="term" value="P:receptor recycling"/>
    <property type="evidence" value="ECO:0007669"/>
    <property type="project" value="TreeGrafter"/>
</dbReference>
<proteinExistence type="predicted"/>
<organism evidence="4 5">
    <name type="scientific">Pyronema omphalodes (strain CBS 100304)</name>
    <name type="common">Pyronema confluens</name>
    <dbReference type="NCBI Taxonomy" id="1076935"/>
    <lineage>
        <taxon>Eukaryota</taxon>
        <taxon>Fungi</taxon>
        <taxon>Dikarya</taxon>
        <taxon>Ascomycota</taxon>
        <taxon>Pezizomycotina</taxon>
        <taxon>Pezizomycetes</taxon>
        <taxon>Pezizales</taxon>
        <taxon>Pyronemataceae</taxon>
        <taxon>Pyronema</taxon>
    </lineage>
</organism>
<dbReference type="GO" id="GO:0005769">
    <property type="term" value="C:early endosome"/>
    <property type="evidence" value="ECO:0007669"/>
    <property type="project" value="TreeGrafter"/>
</dbReference>
<dbReference type="PANTHER" id="PTHR22902:SF27">
    <property type="entry name" value="PLECKSTRIN HOMOLOGY DOMAIN-CONTAINING FAMILY A MEMBER 3"/>
    <property type="match status" value="1"/>
</dbReference>
<dbReference type="STRING" id="1076935.U4L3L8"/>
<dbReference type="InterPro" id="IPR001849">
    <property type="entry name" value="PH_domain"/>
</dbReference>
<feature type="compositionally biased region" description="Basic and acidic residues" evidence="2">
    <location>
        <begin position="234"/>
        <end position="245"/>
    </location>
</feature>
<name>U4L3L8_PYROM</name>
<dbReference type="Pfam" id="PF00169">
    <property type="entry name" value="PH"/>
    <property type="match status" value="1"/>
</dbReference>
<evidence type="ECO:0000259" key="3">
    <source>
        <dbReference type="PROSITE" id="PS50003"/>
    </source>
</evidence>
<feature type="compositionally biased region" description="Polar residues" evidence="2">
    <location>
        <begin position="67"/>
        <end position="89"/>
    </location>
</feature>
<feature type="region of interest" description="Disordered" evidence="2">
    <location>
        <begin position="47"/>
        <end position="340"/>
    </location>
</feature>
<protein>
    <submittedName>
        <fullName evidence="4">Similar to Protein BOI2 acc. no. P39969</fullName>
    </submittedName>
</protein>
<evidence type="ECO:0000313" key="4">
    <source>
        <dbReference type="EMBL" id="CCX04650.1"/>
    </source>
</evidence>
<feature type="region of interest" description="Disordered" evidence="2">
    <location>
        <begin position="559"/>
        <end position="678"/>
    </location>
</feature>
<dbReference type="PROSITE" id="PS50003">
    <property type="entry name" value="PH_DOMAIN"/>
    <property type="match status" value="1"/>
</dbReference>
<dbReference type="AlphaFoldDB" id="U4L3L8"/>